<organism evidence="2 3">
    <name type="scientific">Biomphalaria pfeifferi</name>
    <name type="common">Bloodfluke planorb</name>
    <name type="synonym">Freshwater snail</name>
    <dbReference type="NCBI Taxonomy" id="112525"/>
    <lineage>
        <taxon>Eukaryota</taxon>
        <taxon>Metazoa</taxon>
        <taxon>Spiralia</taxon>
        <taxon>Lophotrochozoa</taxon>
        <taxon>Mollusca</taxon>
        <taxon>Gastropoda</taxon>
        <taxon>Heterobranchia</taxon>
        <taxon>Euthyneura</taxon>
        <taxon>Panpulmonata</taxon>
        <taxon>Hygrophila</taxon>
        <taxon>Lymnaeoidea</taxon>
        <taxon>Planorbidae</taxon>
        <taxon>Biomphalaria</taxon>
    </lineage>
</organism>
<keyword evidence="3" id="KW-1185">Reference proteome</keyword>
<reference evidence="2" key="2">
    <citation type="submission" date="2023-04" db="EMBL/GenBank/DDBJ databases">
        <authorList>
            <person name="Bu L."/>
            <person name="Lu L."/>
            <person name="Laidemitt M.R."/>
            <person name="Zhang S.M."/>
            <person name="Mutuku M."/>
            <person name="Mkoji G."/>
            <person name="Steinauer M."/>
            <person name="Loker E.S."/>
        </authorList>
    </citation>
    <scope>NUCLEOTIDE SEQUENCE</scope>
    <source>
        <strain evidence="2">KasaAsao</strain>
        <tissue evidence="2">Whole Snail</tissue>
    </source>
</reference>
<gene>
    <name evidence="2" type="ORF">Bpfe_021093</name>
</gene>
<reference evidence="2" key="1">
    <citation type="journal article" date="2023" name="PLoS Negl. Trop. Dis.">
        <title>A genome sequence for Biomphalaria pfeifferi, the major vector snail for the human-infecting parasite Schistosoma mansoni.</title>
        <authorList>
            <person name="Bu L."/>
            <person name="Lu L."/>
            <person name="Laidemitt M.R."/>
            <person name="Zhang S.M."/>
            <person name="Mutuku M."/>
            <person name="Mkoji G."/>
            <person name="Steinauer M."/>
            <person name="Loker E.S."/>
        </authorList>
    </citation>
    <scope>NUCLEOTIDE SEQUENCE</scope>
    <source>
        <strain evidence="2">KasaAsao</strain>
    </source>
</reference>
<sequence length="146" mass="15855">MIWVALTTLAYLLSLTYSAPVGSCTVNNYTFNNGANYSVPGFNDCLLYKCVDGVAVLEKEGCYANSACRDVNSQWVVNCRTWSCYKTTDDNGSTYGTSLVSSLCSDVKGQCHAQGDTFSLSIKDTNYNKCNCTIDAAHTISYSCFG</sequence>
<dbReference type="EMBL" id="JASAOG010000125">
    <property type="protein sequence ID" value="KAK0049557.1"/>
    <property type="molecule type" value="Genomic_DNA"/>
</dbReference>
<evidence type="ECO:0000313" key="3">
    <source>
        <dbReference type="Proteomes" id="UP001233172"/>
    </source>
</evidence>
<feature type="chain" id="PRO_5042137615" description="SUEL-type lectin domain-containing protein" evidence="1">
    <location>
        <begin position="19"/>
        <end position="146"/>
    </location>
</feature>
<dbReference type="AlphaFoldDB" id="A0AAD8B7M1"/>
<dbReference type="Proteomes" id="UP001233172">
    <property type="component" value="Unassembled WGS sequence"/>
</dbReference>
<comment type="caution">
    <text evidence="2">The sequence shown here is derived from an EMBL/GenBank/DDBJ whole genome shotgun (WGS) entry which is preliminary data.</text>
</comment>
<evidence type="ECO:0000313" key="2">
    <source>
        <dbReference type="EMBL" id="KAK0049557.1"/>
    </source>
</evidence>
<keyword evidence="1" id="KW-0732">Signal</keyword>
<name>A0AAD8B7M1_BIOPF</name>
<evidence type="ECO:0008006" key="4">
    <source>
        <dbReference type="Google" id="ProtNLM"/>
    </source>
</evidence>
<protein>
    <recommendedName>
        <fullName evidence="4">SUEL-type lectin domain-containing protein</fullName>
    </recommendedName>
</protein>
<accession>A0AAD8B7M1</accession>
<proteinExistence type="predicted"/>
<feature type="signal peptide" evidence="1">
    <location>
        <begin position="1"/>
        <end position="18"/>
    </location>
</feature>
<evidence type="ECO:0000256" key="1">
    <source>
        <dbReference type="SAM" id="SignalP"/>
    </source>
</evidence>